<dbReference type="Gene3D" id="1.20.1280.50">
    <property type="match status" value="1"/>
</dbReference>
<evidence type="ECO:0000313" key="3">
    <source>
        <dbReference type="Proteomes" id="UP000298327"/>
    </source>
</evidence>
<gene>
    <name evidence="2" type="ORF">EVG20_g8196</name>
</gene>
<name>A0A4Y9YBS1_9AGAM</name>
<keyword evidence="3" id="KW-1185">Reference proteome</keyword>
<dbReference type="AlphaFoldDB" id="A0A4Y9YBS1"/>
<evidence type="ECO:0000313" key="2">
    <source>
        <dbReference type="EMBL" id="TFY58309.1"/>
    </source>
</evidence>
<sequence length="246" mass="27878">MRKSDDSDASEEYSGTVLAPNIQTERSKLYHELDQVIKSANAIQARINALSPLSRLPVEILVEIFRCFAAVQKPGCSRLGFTHINGELVSVSRDINLGWILVTHVCRRWRNVAIDYAMLWTHISFALGSEWTMRMIERSGQAPLVIREFEAERRFHPDVGEHLRPHLSHVLAFELRLQSYTLMEILSPMVDNAPVLHTLQFHSSTGEGELPMVRTQLDLFNQSAPSLRKIICAMYAFLGHRGCSAP</sequence>
<dbReference type="OrthoDB" id="2884925at2759"/>
<reference evidence="2 3" key="1">
    <citation type="submission" date="2019-02" db="EMBL/GenBank/DDBJ databases">
        <title>Genome sequencing of the rare red list fungi Dentipellis fragilis.</title>
        <authorList>
            <person name="Buettner E."/>
            <person name="Kellner H."/>
        </authorList>
    </citation>
    <scope>NUCLEOTIDE SEQUENCE [LARGE SCALE GENOMIC DNA]</scope>
    <source>
        <strain evidence="2 3">DSM 105465</strain>
    </source>
</reference>
<feature type="domain" description="F-box" evidence="1">
    <location>
        <begin position="53"/>
        <end position="125"/>
    </location>
</feature>
<organism evidence="2 3">
    <name type="scientific">Dentipellis fragilis</name>
    <dbReference type="NCBI Taxonomy" id="205917"/>
    <lineage>
        <taxon>Eukaryota</taxon>
        <taxon>Fungi</taxon>
        <taxon>Dikarya</taxon>
        <taxon>Basidiomycota</taxon>
        <taxon>Agaricomycotina</taxon>
        <taxon>Agaricomycetes</taxon>
        <taxon>Russulales</taxon>
        <taxon>Hericiaceae</taxon>
        <taxon>Dentipellis</taxon>
    </lineage>
</organism>
<dbReference type="Pfam" id="PF12937">
    <property type="entry name" value="F-box-like"/>
    <property type="match status" value="1"/>
</dbReference>
<protein>
    <recommendedName>
        <fullName evidence="1">F-box domain-containing protein</fullName>
    </recommendedName>
</protein>
<dbReference type="Proteomes" id="UP000298327">
    <property type="component" value="Unassembled WGS sequence"/>
</dbReference>
<accession>A0A4Y9YBS1</accession>
<comment type="caution">
    <text evidence="2">The sequence shown here is derived from an EMBL/GenBank/DDBJ whole genome shotgun (WGS) entry which is preliminary data.</text>
</comment>
<dbReference type="InterPro" id="IPR001810">
    <property type="entry name" value="F-box_dom"/>
</dbReference>
<evidence type="ECO:0000259" key="1">
    <source>
        <dbReference type="Pfam" id="PF12937"/>
    </source>
</evidence>
<proteinExistence type="predicted"/>
<dbReference type="EMBL" id="SEOQ01000690">
    <property type="protein sequence ID" value="TFY58309.1"/>
    <property type="molecule type" value="Genomic_DNA"/>
</dbReference>